<gene>
    <name evidence="2" type="ORF">EEX84_15450</name>
</gene>
<dbReference type="EMBL" id="RIAX01000018">
    <property type="protein sequence ID" value="RNF38255.1"/>
    <property type="molecule type" value="Genomic_DNA"/>
</dbReference>
<dbReference type="AlphaFoldDB" id="A0A3M8P3I7"/>
<accession>A0A3M8P3I7</accession>
<feature type="domain" description="NERD" evidence="1">
    <location>
        <begin position="75"/>
        <end position="193"/>
    </location>
</feature>
<dbReference type="InterPro" id="IPR011528">
    <property type="entry name" value="NERD"/>
</dbReference>
<protein>
    <submittedName>
        <fullName evidence="2">NERD domain-containing protein</fullName>
    </submittedName>
</protein>
<name>A0A3M8P3I7_9BACL</name>
<reference evidence="2 3" key="1">
    <citation type="journal article" date="2018" name="Int. J. Syst. Evol. Microbiol.">
        <title>Planococcus salinus sp. nov., a moderately halophilic bacterium isolated from a saline-alkali soil.</title>
        <authorList>
            <person name="Gan L."/>
        </authorList>
    </citation>
    <scope>NUCLEOTIDE SEQUENCE [LARGE SCALE GENOMIC DNA]</scope>
    <source>
        <strain evidence="2 3">LCB217</strain>
    </source>
</reference>
<evidence type="ECO:0000259" key="1">
    <source>
        <dbReference type="PROSITE" id="PS50965"/>
    </source>
</evidence>
<comment type="caution">
    <text evidence="2">The sequence shown here is derived from an EMBL/GenBank/DDBJ whole genome shotgun (WGS) entry which is preliminary data.</text>
</comment>
<keyword evidence="3" id="KW-1185">Reference proteome</keyword>
<proteinExistence type="predicted"/>
<dbReference type="Pfam" id="PF08378">
    <property type="entry name" value="NERD"/>
    <property type="match status" value="1"/>
</dbReference>
<organism evidence="2 3">
    <name type="scientific">Planococcus salinus</name>
    <dbReference type="NCBI Taxonomy" id="1848460"/>
    <lineage>
        <taxon>Bacteria</taxon>
        <taxon>Bacillati</taxon>
        <taxon>Bacillota</taxon>
        <taxon>Bacilli</taxon>
        <taxon>Bacillales</taxon>
        <taxon>Caryophanaceae</taxon>
        <taxon>Planococcus</taxon>
    </lineage>
</organism>
<sequence>MFSSCFVSVHKKFIYKISKSFQSIIDIILMRRNAMFSKRRIAPYLMETLPRLERRLPKNHASRKLTAQHHYQITAGFGGEQEVDKKLEKMRWHTERMVLCDFHLQSEIQPCQIDTVILTPFYALVLEVKNYSGSLDFKDGTNHMEQTTREGDRFGFHSPINQVLTASEELEILLRQLAIPLPIYPVVVLPYSRTLYTRAPETVPVVYAHSLGRFISRLPRTGHSLTSAELAAVSEQVLAHHTPFPKINYQKEYFYQPEQLRTGVLCAQCDARAIKESERIHACRHCGTRLDDGYAQALEDWFEFASPTINNAQCRRFLELKDKHAATYLLKKMNLSPSGHSTQRSYTRV</sequence>
<dbReference type="PROSITE" id="PS50965">
    <property type="entry name" value="NERD"/>
    <property type="match status" value="1"/>
</dbReference>
<evidence type="ECO:0000313" key="2">
    <source>
        <dbReference type="EMBL" id="RNF38255.1"/>
    </source>
</evidence>
<evidence type="ECO:0000313" key="3">
    <source>
        <dbReference type="Proteomes" id="UP000275473"/>
    </source>
</evidence>
<dbReference type="Proteomes" id="UP000275473">
    <property type="component" value="Unassembled WGS sequence"/>
</dbReference>